<dbReference type="OrthoDB" id="377029at2759"/>
<reference evidence="3 4" key="1">
    <citation type="submission" date="2019-01" db="EMBL/GenBank/DDBJ databases">
        <authorList>
            <person name="Ramaprasad A."/>
        </authorList>
    </citation>
    <scope>NUCLEOTIDE SEQUENCE [LARGE SCALE GENOMIC DNA]</scope>
</reference>
<feature type="transmembrane region" description="Helical" evidence="2">
    <location>
        <begin position="469"/>
        <end position="491"/>
    </location>
</feature>
<name>A0A449BTK4_PLAVN</name>
<dbReference type="RefSeq" id="XP_008623833.1">
    <property type="nucleotide sequence ID" value="XM_008625611.1"/>
</dbReference>
<evidence type="ECO:0000313" key="3">
    <source>
        <dbReference type="EMBL" id="VEV56816.1"/>
    </source>
</evidence>
<keyword evidence="2" id="KW-0472">Membrane</keyword>
<dbReference type="VEuPathDB" id="PlasmoDB:PVVCY_1001590"/>
<dbReference type="Proteomes" id="UP000290582">
    <property type="component" value="Chromosome PVVCY_10"/>
</dbReference>
<organism evidence="3 4">
    <name type="scientific">Plasmodium vinckei vinckei</name>
    <dbReference type="NCBI Taxonomy" id="54757"/>
    <lineage>
        <taxon>Eukaryota</taxon>
        <taxon>Sar</taxon>
        <taxon>Alveolata</taxon>
        <taxon>Apicomplexa</taxon>
        <taxon>Aconoidasida</taxon>
        <taxon>Haemosporida</taxon>
        <taxon>Plasmodiidae</taxon>
        <taxon>Plasmodium</taxon>
        <taxon>Plasmodium (Vinckeia)</taxon>
    </lineage>
</organism>
<keyword evidence="2" id="KW-1133">Transmembrane helix</keyword>
<feature type="compositionally biased region" description="Low complexity" evidence="1">
    <location>
        <begin position="47"/>
        <end position="62"/>
    </location>
</feature>
<dbReference type="GeneID" id="19960149"/>
<gene>
    <name evidence="3" type="ORF">PVVCY_1001590</name>
</gene>
<keyword evidence="2" id="KW-0812">Transmembrane</keyword>
<evidence type="ECO:0000256" key="2">
    <source>
        <dbReference type="SAM" id="Phobius"/>
    </source>
</evidence>
<evidence type="ECO:0000313" key="4">
    <source>
        <dbReference type="Proteomes" id="UP000290582"/>
    </source>
</evidence>
<sequence length="2295" mass="273183">MSYYNKTKRKCKVSFVDIELEAFIFGCFLYTWNKLYTDDVKKKKNNHNNSSNNKGKISKNNNLSHIKKTEIRKWNYLNKDTENSLISSTNDINNNLINKKNKKSYTNKSNSKTTETYEKDINHDENSYSENISNEFDCKLNEEFQVKNKINIIELNKKLLYFVKSNFCLKTKDFNIFHDLYSFYTHIQEKKKGDEIKLQNKFFPSNSHYHTKGSNNDSCNNNTILKEADKTRTIPIYKFFKPIPARNHQNVRKLNTPTNQTNLKKKQTKTNNHHYNYLHRYINRNCSLCDILVNKGKNLKYKKFIHVCTKKVYGDKKFDMINKCIINIKTFDDSFIHSITIERLFSYICKENDKNLYFFWFKFLNVLFNVTINKQLMIKIFFFVCIKNLLISSYFNSEDDIANQEFPSKNILCKIDKQKNTFLAEFVKINKCGNITNIILDNNYILLQNLFDYFYIICSTRNMKFYDNFFLNVQMINFIYLIQINFFHYYYVKLYHKFVKLHKGKATSSNSSNLCTSLQKGIKKSTVLRPKGDNLNDKYFKKRTSIFKPTCKTNHQNENLKEGQQVEQQIDKVENGSISIDHHEKEDTYKFVVVGKNYNINKKYYNHFNLSFYNYNKTNNISSNWFEIGSTRVTTNELLPNMNKMKSPIEKRLLTNHRIYFKRLYTFLNKYIKTNQLTKQSNIFSFMFDALPCSNLKNCINTILEPYIFYILRRYTFIEIFNFIKSLKNLYNLKKNRRKRTNLRPNENDPTLKFLNDIQGLNYLYNDLKSDYLTLTQNLYIKTKGENLKNKKIILYKKYKSQRYNKSAIQNLIYNKKTDIYKNVAIYKFSTKDFNLQHNLFNIYVECNLLNKAYKLVIIDFDFSFSLTSEIIFLYKIYLIELKKNNILRSFEILSMTFYKCFILLKKYLCNPTSFKLLSLVSIHLCHMLYNYPFLLKHLSFFPSSKIEFITKYIIMNDNVKVTGYSNNHELKNYFSSCLFFSYTNNISNRKTNDTTSAYINVENNYDDINNSKLNKGKQNYRRNNINMEFKKKNIFSFDPLNFTKLTNINHDNNNNIGKGNKNIAKDIISVYQNNDYCLNSFNNINDLKYGIKIEDYDNKIKNKSKMIEANNSFLFSTEISKQNEKAHFDNNNYYTYNNEFKNAINSYAYNSMNTTMIFPKNNITHCGNDGNTLGTRHTSIHNAKTTDNINDNNNNFPFLIDEDIDNYDFLNIHEQLYVNKITKGFNFILNLLEITLNNNDNYLLNYNNKNLSIFDHNPFNKEGITNDNNYTENICNLNNFIKKIINKIESYLSTNLKRRNLQNHIKHLDKEKFRNLLYDSKMMRSIKSFYEDSYFFCLEFLFLAYICSNYFSDNVSKNYNLFLKSFNFNDVWPSNHQIKVKILLSLIYMFLYEINLMDLREFFIQILKIILYKFYNYLDYNDLEIYQYIFLNISNDTLFSYYTITDNILDTLNLDASKTYKEFFYIFNLSKNKQFIYQYLNWSNQNNQSDNNKNGNNKKRFINDLFNFIINKMHSSHNKPNAIINKFESTKITSYNNAFTYSKNQCTTNLDTKMGGEKTKGVHTSPSQQYNDLTNISNANSYNKTTFFDTINIEDHNLSNKNVDTNADNSINEGPHTIISNKCKSKKKKHTPNINTKMSNKQDCRNNNSDYISYSFDNFLSEKGLEKNDFEFFKQNKKNKNSAGNGFFEKVLTYINNKKSNKKINNGDMNIWKKDEKCNIFSIKYRDNKSMSKKVNTNDNSNFFCSSKNENETYPTEKNNVENDYCMILNYFKINKEIYIDRYINKKNEILINIQQYRNRINYYGNTNPYYYKAQKFEKYYYLPEDISESNCFIFAQNKNIIRNNFILEKNNYVHICLDLLNIIDLYMEFKVNAYNKTFYFIKNLIITCANISFSKNLTIIYINSLIRLCLFEFRMKNIFIASNILVEILNNFEKIKYYKNLIGTIFYLSGHILLLHLNHDEEIINDHHIKNNLIDKYNYYTNLKKNNSLAKNKGHKENSNTKMNFVFSDTFVNINSLKIPDKDKKFSNSSLMISTGRSNSNNNPSVLIHKGTHKKTNDISSHNNNFEDNIESCKLESDDDIMSIEKKKNSNFTKKKYAKKSIPLIKNQIKITDYFSNLKHEKSPDISSYTNSDASDKNINKSNSYNKYLKKRKINNELASQVNSQKKVFKSAQNTEGKITYDFFDEINKKQFFLLLICFYFKQSLNYWQTDGDAIGIANGVQQKKRIKDAYFFLMCSYKFFYKSSLFLSKQANIQNYKFPFFNYELFKIYYKFYTYYKGIFIKCTNENIINIL</sequence>
<proteinExistence type="predicted"/>
<feature type="region of interest" description="Disordered" evidence="1">
    <location>
        <begin position="43"/>
        <end position="62"/>
    </location>
</feature>
<evidence type="ECO:0000256" key="1">
    <source>
        <dbReference type="SAM" id="MobiDB-lite"/>
    </source>
</evidence>
<protein>
    <submittedName>
        <fullName evidence="3">Uncharacterized protein</fullName>
    </submittedName>
</protein>
<accession>A0A449BTK4</accession>
<dbReference type="EMBL" id="LR215066">
    <property type="protein sequence ID" value="VEV56816.1"/>
    <property type="molecule type" value="Genomic_DNA"/>
</dbReference>
<dbReference type="KEGG" id="pvv:PVVCY_1001590"/>